<dbReference type="Gene3D" id="3.20.20.140">
    <property type="entry name" value="Metal-dependent hydrolases"/>
    <property type="match status" value="1"/>
</dbReference>
<dbReference type="Proteomes" id="UP000184255">
    <property type="component" value="Unassembled WGS sequence"/>
</dbReference>
<dbReference type="InterPro" id="IPR032466">
    <property type="entry name" value="Metal_Hydrolase"/>
</dbReference>
<keyword evidence="4" id="KW-1185">Reference proteome</keyword>
<evidence type="ECO:0000313" key="3">
    <source>
        <dbReference type="EMBL" id="CVK85690.1"/>
    </source>
</evidence>
<sequence length="332" mass="36836">MYGLKSTPTYLVLAYCLLISQAVARITYPSNGCDLKPDSRMPYGSWDSHLHVLDPVRFPPVPGSYEFGTYTAWDATIEETRLGCSHMVLIQPSVYGNDNTLLIDTLKAFGPDRALGVIVFDVANTSTAQLREWDDLGVRGVRLNFQSTGDAPPAKELRDMMQRYADAIRPFSWVLQIYIAMKDIPGIEPVIPDLGVKVVIDHLGHPDIPKSNSSGTALNPHNLSGFDSMLRLLEGSNTWVKVSAVYRLSKSSGPLYTDLDTVILELFKVAPSRIVYASDWPHTRFEGLDIKPWTAHLLDLTEGNVELQNQLFRDNAQELWGGNNTIASSADP</sequence>
<feature type="chain" id="PRO_5012001568" evidence="1">
    <location>
        <begin position="25"/>
        <end position="332"/>
    </location>
</feature>
<dbReference type="GeneID" id="65086008"/>
<evidence type="ECO:0000256" key="1">
    <source>
        <dbReference type="SAM" id="SignalP"/>
    </source>
</evidence>
<comment type="caution">
    <text evidence="3">The sequence shown here is derived from an EMBL/GenBank/DDBJ whole genome shotgun (WGS) entry which is preliminary data.</text>
</comment>
<protein>
    <submittedName>
        <fullName evidence="3">Related to TIM barrel metal-dependent hydrolase</fullName>
    </submittedName>
</protein>
<dbReference type="EMBL" id="FCQH01000002">
    <property type="protein sequence ID" value="CVK85690.1"/>
    <property type="molecule type" value="Genomic_DNA"/>
</dbReference>
<dbReference type="PANTHER" id="PTHR35563:SF2">
    <property type="entry name" value="BARREL METAL-DEPENDENT HYDROLASE, PUTATIVE (AFU_ORTHOLOGUE AFUA_1G16240)-RELATED"/>
    <property type="match status" value="1"/>
</dbReference>
<keyword evidence="1" id="KW-0732">Signal</keyword>
<dbReference type="InterPro" id="IPR052358">
    <property type="entry name" value="Aro_Compnd_Degr_Hydrolases"/>
</dbReference>
<dbReference type="Pfam" id="PF04909">
    <property type="entry name" value="Amidohydro_2"/>
    <property type="match status" value="1"/>
</dbReference>
<name>A0A1L7SJ59_FUSMA</name>
<evidence type="ECO:0000259" key="2">
    <source>
        <dbReference type="Pfam" id="PF04909"/>
    </source>
</evidence>
<dbReference type="RefSeq" id="XP_041677499.1">
    <property type="nucleotide sequence ID" value="XM_041826436.1"/>
</dbReference>
<proteinExistence type="predicted"/>
<keyword evidence="3" id="KW-0378">Hydrolase</keyword>
<dbReference type="GO" id="GO:0016787">
    <property type="term" value="F:hydrolase activity"/>
    <property type="evidence" value="ECO:0007669"/>
    <property type="project" value="UniProtKB-KW"/>
</dbReference>
<feature type="domain" description="Amidohydrolase-related" evidence="2">
    <location>
        <begin position="47"/>
        <end position="321"/>
    </location>
</feature>
<feature type="signal peptide" evidence="1">
    <location>
        <begin position="1"/>
        <end position="24"/>
    </location>
</feature>
<gene>
    <name evidence="3" type="ORF">FMAN_06744</name>
</gene>
<evidence type="ECO:0000313" key="4">
    <source>
        <dbReference type="Proteomes" id="UP000184255"/>
    </source>
</evidence>
<dbReference type="PANTHER" id="PTHR35563">
    <property type="entry name" value="BARREL METAL-DEPENDENT HYDROLASE, PUTATIVE (AFU_ORTHOLOGUE AFUA_1G16240)-RELATED"/>
    <property type="match status" value="1"/>
</dbReference>
<dbReference type="AlphaFoldDB" id="A0A1L7SJ59"/>
<reference evidence="4" key="1">
    <citation type="journal article" date="2016" name="Genome Biol. Evol.">
        <title>Comparative 'omics' of the Fusarium fujikuroi species complex highlights differences in genetic potential and metabolite synthesis.</title>
        <authorList>
            <person name="Niehaus E.-M."/>
            <person name="Muensterkoetter M."/>
            <person name="Proctor R.H."/>
            <person name="Brown D.W."/>
            <person name="Sharon A."/>
            <person name="Idan Y."/>
            <person name="Oren-Young L."/>
            <person name="Sieber C.M."/>
            <person name="Novak O."/>
            <person name="Pencik A."/>
            <person name="Tarkowska D."/>
            <person name="Hromadova K."/>
            <person name="Freeman S."/>
            <person name="Maymon M."/>
            <person name="Elazar M."/>
            <person name="Youssef S.A."/>
            <person name="El-Shabrawy E.S.M."/>
            <person name="Shalaby A.B.A."/>
            <person name="Houterman P."/>
            <person name="Brock N.L."/>
            <person name="Burkhardt I."/>
            <person name="Tsavkelova E.A."/>
            <person name="Dickschat J.S."/>
            <person name="Galuszka P."/>
            <person name="Gueldener U."/>
            <person name="Tudzynski B."/>
        </authorList>
    </citation>
    <scope>NUCLEOTIDE SEQUENCE [LARGE SCALE GENOMIC DNA]</scope>
    <source>
        <strain evidence="4">MRC7560</strain>
    </source>
</reference>
<accession>A0A1L7SJ59</accession>
<organism evidence="3 4">
    <name type="scientific">Fusarium mangiferae</name>
    <name type="common">Mango malformation disease fungus</name>
    <dbReference type="NCBI Taxonomy" id="192010"/>
    <lineage>
        <taxon>Eukaryota</taxon>
        <taxon>Fungi</taxon>
        <taxon>Dikarya</taxon>
        <taxon>Ascomycota</taxon>
        <taxon>Pezizomycotina</taxon>
        <taxon>Sordariomycetes</taxon>
        <taxon>Hypocreomycetidae</taxon>
        <taxon>Hypocreales</taxon>
        <taxon>Nectriaceae</taxon>
        <taxon>Fusarium</taxon>
        <taxon>Fusarium fujikuroi species complex</taxon>
    </lineage>
</organism>
<dbReference type="SUPFAM" id="SSF51556">
    <property type="entry name" value="Metallo-dependent hydrolases"/>
    <property type="match status" value="1"/>
</dbReference>
<dbReference type="VEuPathDB" id="FungiDB:FMAN_06744"/>
<dbReference type="InterPro" id="IPR006680">
    <property type="entry name" value="Amidohydro-rel"/>
</dbReference>